<evidence type="ECO:0000313" key="2">
    <source>
        <dbReference type="EMBL" id="MBV7273870.1"/>
    </source>
</evidence>
<evidence type="ECO:0000313" key="3">
    <source>
        <dbReference type="Proteomes" id="UP000694308"/>
    </source>
</evidence>
<sequence length="51" mass="5644">MSSMMPMLFIGPIIGLILLGIGIYGFVLFVKLANRGIRALDIYINEKTNKS</sequence>
<dbReference type="Proteomes" id="UP000694308">
    <property type="component" value="Unassembled WGS sequence"/>
</dbReference>
<feature type="transmembrane region" description="Helical" evidence="1">
    <location>
        <begin position="6"/>
        <end position="30"/>
    </location>
</feature>
<keyword evidence="1" id="KW-1133">Transmembrane helix</keyword>
<gene>
    <name evidence="2" type="ORF">I6U48_13245</name>
</gene>
<keyword evidence="1" id="KW-0812">Transmembrane</keyword>
<dbReference type="AlphaFoldDB" id="A0A949TKA7"/>
<evidence type="ECO:0000256" key="1">
    <source>
        <dbReference type="SAM" id="Phobius"/>
    </source>
</evidence>
<comment type="caution">
    <text evidence="2">The sequence shown here is derived from an EMBL/GenBank/DDBJ whole genome shotgun (WGS) entry which is preliminary data.</text>
</comment>
<accession>A0A949TKA7</accession>
<dbReference type="RefSeq" id="WP_218320937.1">
    <property type="nucleotide sequence ID" value="NZ_JAEEGC010000056.1"/>
</dbReference>
<name>A0A949TKA7_9CLOT</name>
<proteinExistence type="predicted"/>
<protein>
    <submittedName>
        <fullName evidence="2">Uncharacterized protein</fullName>
    </submittedName>
</protein>
<dbReference type="EMBL" id="JAEEGC010000056">
    <property type="protein sequence ID" value="MBV7273870.1"/>
    <property type="molecule type" value="Genomic_DNA"/>
</dbReference>
<reference evidence="2" key="1">
    <citation type="submission" date="2020-12" db="EMBL/GenBank/DDBJ databases">
        <title>Clostridium thailandense sp. nov., a novel acetogenic bacterium isolated from peat land soil in Thailand.</title>
        <authorList>
            <person name="Chaikitkaew S."/>
            <person name="Birkeland N.K."/>
        </authorList>
    </citation>
    <scope>NUCLEOTIDE SEQUENCE</scope>
    <source>
        <strain evidence="2">PL3</strain>
    </source>
</reference>
<organism evidence="2 3">
    <name type="scientific">Clostridium thailandense</name>
    <dbReference type="NCBI Taxonomy" id="2794346"/>
    <lineage>
        <taxon>Bacteria</taxon>
        <taxon>Bacillati</taxon>
        <taxon>Bacillota</taxon>
        <taxon>Clostridia</taxon>
        <taxon>Eubacteriales</taxon>
        <taxon>Clostridiaceae</taxon>
        <taxon>Clostridium</taxon>
    </lineage>
</organism>
<keyword evidence="3" id="KW-1185">Reference proteome</keyword>
<keyword evidence="1" id="KW-0472">Membrane</keyword>